<dbReference type="Gramene" id="ONK81112">
    <property type="protein sequence ID" value="ONK81112"/>
    <property type="gene ID" value="A4U43_C01F25440"/>
</dbReference>
<protein>
    <submittedName>
        <fullName evidence="1">Uncharacterized protein</fullName>
    </submittedName>
</protein>
<gene>
    <name evidence="1" type="ORF">A4U43_C01F25440</name>
</gene>
<dbReference type="Proteomes" id="UP000243459">
    <property type="component" value="Chromosome 1"/>
</dbReference>
<proteinExistence type="predicted"/>
<sequence length="154" mass="17690">MGKVYLTGNPTAKSVLESVSSSNGSPVCYDHFAFRTFGVDGHGIDSIASFFLDFGYTQRDELRIFISELLVDELNSQSQLEAEENKFIKSKKESFANSKEEEASKDKLRKQHLVLDQQQRNIQELKHSLRTTRAGMEFMQMKYYEEFSDLGKLK</sequence>
<dbReference type="EMBL" id="CM007381">
    <property type="protein sequence ID" value="ONK81112.1"/>
    <property type="molecule type" value="Genomic_DNA"/>
</dbReference>
<dbReference type="Gene3D" id="3.10.180.50">
    <property type="match status" value="1"/>
</dbReference>
<reference evidence="2" key="1">
    <citation type="journal article" date="2017" name="Nat. Commun.">
        <title>The asparagus genome sheds light on the origin and evolution of a young Y chromosome.</title>
        <authorList>
            <person name="Harkess A."/>
            <person name="Zhou J."/>
            <person name="Xu C."/>
            <person name="Bowers J.E."/>
            <person name="Van der Hulst R."/>
            <person name="Ayyampalayam S."/>
            <person name="Mercati F."/>
            <person name="Riccardi P."/>
            <person name="McKain M.R."/>
            <person name="Kakrana A."/>
            <person name="Tang H."/>
            <person name="Ray J."/>
            <person name="Groenendijk J."/>
            <person name="Arikit S."/>
            <person name="Mathioni S.M."/>
            <person name="Nakano M."/>
            <person name="Shan H."/>
            <person name="Telgmann-Rauber A."/>
            <person name="Kanno A."/>
            <person name="Yue Z."/>
            <person name="Chen H."/>
            <person name="Li W."/>
            <person name="Chen Y."/>
            <person name="Xu X."/>
            <person name="Zhang Y."/>
            <person name="Luo S."/>
            <person name="Chen H."/>
            <person name="Gao J."/>
            <person name="Mao Z."/>
            <person name="Pires J.C."/>
            <person name="Luo M."/>
            <person name="Kudrna D."/>
            <person name="Wing R.A."/>
            <person name="Meyers B.C."/>
            <person name="Yi K."/>
            <person name="Kong H."/>
            <person name="Lavrijsen P."/>
            <person name="Sunseri F."/>
            <person name="Falavigna A."/>
            <person name="Ye Y."/>
            <person name="Leebens-Mack J.H."/>
            <person name="Chen G."/>
        </authorList>
    </citation>
    <scope>NUCLEOTIDE SEQUENCE [LARGE SCALE GENOMIC DNA]</scope>
    <source>
        <strain evidence="2">cv. DH0086</strain>
    </source>
</reference>
<dbReference type="AlphaFoldDB" id="A0A5P1FSN7"/>
<evidence type="ECO:0000313" key="1">
    <source>
        <dbReference type="EMBL" id="ONK81112.1"/>
    </source>
</evidence>
<organism evidence="1 2">
    <name type="scientific">Asparagus officinalis</name>
    <name type="common">Garden asparagus</name>
    <dbReference type="NCBI Taxonomy" id="4686"/>
    <lineage>
        <taxon>Eukaryota</taxon>
        <taxon>Viridiplantae</taxon>
        <taxon>Streptophyta</taxon>
        <taxon>Embryophyta</taxon>
        <taxon>Tracheophyta</taxon>
        <taxon>Spermatophyta</taxon>
        <taxon>Magnoliopsida</taxon>
        <taxon>Liliopsida</taxon>
        <taxon>Asparagales</taxon>
        <taxon>Asparagaceae</taxon>
        <taxon>Asparagoideae</taxon>
        <taxon>Asparagus</taxon>
    </lineage>
</organism>
<evidence type="ECO:0000313" key="2">
    <source>
        <dbReference type="Proteomes" id="UP000243459"/>
    </source>
</evidence>
<name>A0A5P1FSN7_ASPOF</name>
<dbReference type="PANTHER" id="PTHR31136">
    <property type="entry name" value="DUF1338 DOMAIN-CONTAINING PROTEIN"/>
    <property type="match status" value="1"/>
</dbReference>
<keyword evidence="2" id="KW-1185">Reference proteome</keyword>
<accession>A0A5P1FSN7</accession>
<dbReference type="PANTHER" id="PTHR31136:SF5">
    <property type="entry name" value="2-OXOADIPATE DIOXYGENASE_DECARBOXYLASE, CHLOROPLASTIC"/>
    <property type="match status" value="1"/>
</dbReference>